<reference evidence="1" key="1">
    <citation type="submission" date="2022-07" db="EMBL/GenBank/DDBJ databases">
        <authorList>
            <person name="Criscuolo A."/>
        </authorList>
    </citation>
    <scope>NUCLEOTIDE SEQUENCE</scope>
    <source>
        <strain evidence="1">CIP103197</strain>
    </source>
</reference>
<sequence>MKLMNLLENFVSAMKWLGVLAASFNYQDDRWVAMCLSVAVLGLVIDKLLRVLANSKINALNNARSREWSYLNVIRLKNEKGEVVDPALLNQSKSATKEADELYKEIYGFYRPDTAIKKHQNC</sequence>
<name>A0A9W4R3E0_PSEHA</name>
<dbReference type="AlphaFoldDB" id="A0A9W4R3E0"/>
<evidence type="ECO:0000313" key="1">
    <source>
        <dbReference type="EMBL" id="CAH9064474.1"/>
    </source>
</evidence>
<organism evidence="1 2">
    <name type="scientific">Pseudoalteromonas haloplanktis</name>
    <name type="common">Alteromonas haloplanktis</name>
    <dbReference type="NCBI Taxonomy" id="228"/>
    <lineage>
        <taxon>Bacteria</taxon>
        <taxon>Pseudomonadati</taxon>
        <taxon>Pseudomonadota</taxon>
        <taxon>Gammaproteobacteria</taxon>
        <taxon>Alteromonadales</taxon>
        <taxon>Pseudoalteromonadaceae</taxon>
        <taxon>Pseudoalteromonas</taxon>
    </lineage>
</organism>
<dbReference type="Proteomes" id="UP001152447">
    <property type="component" value="Unassembled WGS sequence"/>
</dbReference>
<comment type="caution">
    <text evidence="1">The sequence shown here is derived from an EMBL/GenBank/DDBJ whole genome shotgun (WGS) entry which is preliminary data.</text>
</comment>
<accession>A0A9W4R3E0</accession>
<evidence type="ECO:0000313" key="2">
    <source>
        <dbReference type="Proteomes" id="UP001152447"/>
    </source>
</evidence>
<dbReference type="EMBL" id="CAMAPB010000058">
    <property type="protein sequence ID" value="CAH9064474.1"/>
    <property type="molecule type" value="Genomic_DNA"/>
</dbReference>
<protein>
    <submittedName>
        <fullName evidence="1">Uncharacterized protein</fullName>
    </submittedName>
</protein>
<keyword evidence="2" id="KW-1185">Reference proteome</keyword>
<proteinExistence type="predicted"/>
<gene>
    <name evidence="1" type="ORF">PSEHALCIP103_03155</name>
</gene>